<dbReference type="Proteomes" id="UP000261420">
    <property type="component" value="Unplaced"/>
</dbReference>
<accession>A0A3B4V3J7</accession>
<name>A0A3B4V3J7_SERDU</name>
<sequence length="94" mass="10391">MSEELQHLRVTVAVEVCGAAQTSCDDVKKVFTVLSADNSDDHLLLLCLRKTKAFLRAADKDGDGKIGVDALTLHLIHHFMADVRYFKSRSGLFS</sequence>
<proteinExistence type="predicted"/>
<reference evidence="1" key="1">
    <citation type="submission" date="2025-08" db="UniProtKB">
        <authorList>
            <consortium name="Ensembl"/>
        </authorList>
    </citation>
    <scope>IDENTIFICATION</scope>
</reference>
<evidence type="ECO:0000313" key="1">
    <source>
        <dbReference type="Ensembl" id="ENSSDUP00000024680.1"/>
    </source>
</evidence>
<dbReference type="Ensembl" id="ENSSDUT00000025139.1">
    <property type="protein sequence ID" value="ENSSDUP00000024680.1"/>
    <property type="gene ID" value="ENSSDUG00000017898.1"/>
</dbReference>
<protein>
    <recommendedName>
        <fullName evidence="3">EF-hand domain-containing protein</fullName>
    </recommendedName>
</protein>
<keyword evidence="2" id="KW-1185">Reference proteome</keyword>
<evidence type="ECO:0008006" key="3">
    <source>
        <dbReference type="Google" id="ProtNLM"/>
    </source>
</evidence>
<organism evidence="1 2">
    <name type="scientific">Seriola dumerili</name>
    <name type="common">Greater amberjack</name>
    <name type="synonym">Caranx dumerili</name>
    <dbReference type="NCBI Taxonomy" id="41447"/>
    <lineage>
        <taxon>Eukaryota</taxon>
        <taxon>Metazoa</taxon>
        <taxon>Chordata</taxon>
        <taxon>Craniata</taxon>
        <taxon>Vertebrata</taxon>
        <taxon>Euteleostomi</taxon>
        <taxon>Actinopterygii</taxon>
        <taxon>Neopterygii</taxon>
        <taxon>Teleostei</taxon>
        <taxon>Neoteleostei</taxon>
        <taxon>Acanthomorphata</taxon>
        <taxon>Carangaria</taxon>
        <taxon>Carangiformes</taxon>
        <taxon>Carangidae</taxon>
        <taxon>Seriola</taxon>
    </lineage>
</organism>
<reference evidence="1" key="2">
    <citation type="submission" date="2025-09" db="UniProtKB">
        <authorList>
            <consortium name="Ensembl"/>
        </authorList>
    </citation>
    <scope>IDENTIFICATION</scope>
</reference>
<evidence type="ECO:0000313" key="2">
    <source>
        <dbReference type="Proteomes" id="UP000261420"/>
    </source>
</evidence>
<dbReference type="AlphaFoldDB" id="A0A3B4V3J7"/>